<dbReference type="PANTHER" id="PTHR41983:SF2">
    <property type="entry name" value="SHORT-CHAIN FATTY ACID TRANSPORTER-RELATED"/>
    <property type="match status" value="1"/>
</dbReference>
<feature type="transmembrane region" description="Helical" evidence="1">
    <location>
        <begin position="295"/>
        <end position="314"/>
    </location>
</feature>
<feature type="transmembrane region" description="Helical" evidence="1">
    <location>
        <begin position="365"/>
        <end position="386"/>
    </location>
</feature>
<evidence type="ECO:0000256" key="1">
    <source>
        <dbReference type="SAM" id="Phobius"/>
    </source>
</evidence>
<feature type="transmembrane region" description="Helical" evidence="1">
    <location>
        <begin position="111"/>
        <end position="137"/>
    </location>
</feature>
<gene>
    <name evidence="2" type="ORF">CW751_05905</name>
</gene>
<feature type="transmembrane region" description="Helical" evidence="1">
    <location>
        <begin position="447"/>
        <end position="468"/>
    </location>
</feature>
<reference evidence="2 3" key="1">
    <citation type="submission" date="2017-12" db="EMBL/GenBank/DDBJ databases">
        <title>The draft genome sequence of Brumimicrobium saltpan LHR20.</title>
        <authorList>
            <person name="Do Z.-J."/>
            <person name="Luo H.-R."/>
        </authorList>
    </citation>
    <scope>NUCLEOTIDE SEQUENCE [LARGE SCALE GENOMIC DNA]</scope>
    <source>
        <strain evidence="2 3">LHR20</strain>
    </source>
</reference>
<comment type="caution">
    <text evidence="2">The sequence shown here is derived from an EMBL/GenBank/DDBJ whole genome shotgun (WGS) entry which is preliminary data.</text>
</comment>
<proteinExistence type="predicted"/>
<feature type="transmembrane region" description="Helical" evidence="1">
    <location>
        <begin position="71"/>
        <end position="90"/>
    </location>
</feature>
<name>A0A2I0R3G4_9FLAO</name>
<dbReference type="Proteomes" id="UP000236654">
    <property type="component" value="Unassembled WGS sequence"/>
</dbReference>
<feature type="transmembrane region" description="Helical" evidence="1">
    <location>
        <begin position="208"/>
        <end position="231"/>
    </location>
</feature>
<dbReference type="EMBL" id="PJNI01000005">
    <property type="protein sequence ID" value="PKR81115.1"/>
    <property type="molecule type" value="Genomic_DNA"/>
</dbReference>
<dbReference type="AlphaFoldDB" id="A0A2I0R3G4"/>
<dbReference type="RefSeq" id="WP_101334075.1">
    <property type="nucleotide sequence ID" value="NZ_PJNI01000005.1"/>
</dbReference>
<organism evidence="2 3">
    <name type="scientific">Brumimicrobium salinarum</name>
    <dbReference type="NCBI Taxonomy" id="2058658"/>
    <lineage>
        <taxon>Bacteria</taxon>
        <taxon>Pseudomonadati</taxon>
        <taxon>Bacteroidota</taxon>
        <taxon>Flavobacteriia</taxon>
        <taxon>Flavobacteriales</taxon>
        <taxon>Crocinitomicaceae</taxon>
        <taxon>Brumimicrobium</taxon>
    </lineage>
</organism>
<feature type="transmembrane region" description="Helical" evidence="1">
    <location>
        <begin position="269"/>
        <end position="289"/>
    </location>
</feature>
<keyword evidence="1" id="KW-1133">Transmembrane helix</keyword>
<evidence type="ECO:0000313" key="3">
    <source>
        <dbReference type="Proteomes" id="UP000236654"/>
    </source>
</evidence>
<dbReference type="InterPro" id="IPR006160">
    <property type="entry name" value="SCFA_transpt_AtoE"/>
</dbReference>
<dbReference type="PANTHER" id="PTHR41983">
    <property type="entry name" value="SHORT-CHAIN FATTY ACID TRANSPORTER-RELATED"/>
    <property type="match status" value="1"/>
</dbReference>
<accession>A0A2I0R3G4</accession>
<sequence length="469" mass="50895">MNNSEKQSHKAVEIFKRILPSPFTIAILLTILTLLIAQVFTKPSETSHGQYFMQLMLDWEQGLWDDSGGGLYFAFQMMLILVLGHILALTPAVDGLIQRLIKYCTSTSSSVVIVSLGAITMGLLNWGLGLIFGAIIARKVGEKFAFENKAINYGLVGAAGYATMMVWHAGLSGSATTKSMEEGYIPALMQEMDIAGDFPNSIPFEATIGSGLNITMIVSCLIVIPLFLYWLSKKVKSEAVPQFNTTTQKEEKTAKNTLKGAEKLDFSKILGMGLGIGILLVGVFKAFTYTGQSSLGFIQLNFINLMFLGLALTLHQTISNFSKALQEAIGDISGILIQFPFYFGILALMKSSGLIVLFSDGITSVANAYTLPLFTFISAGVVNFFVPSGGGQWAIQGPIIIETVQQLGGSLPKTILAMAYGDQLTNMLQPFWALPLLGITQLKPQQLLPYTFLLFIVGVIIFGIGLLIF</sequence>
<feature type="transmembrane region" description="Helical" evidence="1">
    <location>
        <begin position="21"/>
        <end position="40"/>
    </location>
</feature>
<dbReference type="Pfam" id="PF02667">
    <property type="entry name" value="SCFA_trans"/>
    <property type="match status" value="1"/>
</dbReference>
<dbReference type="OrthoDB" id="9342495at2"/>
<keyword evidence="3" id="KW-1185">Reference proteome</keyword>
<feature type="transmembrane region" description="Helical" evidence="1">
    <location>
        <begin position="335"/>
        <end position="359"/>
    </location>
</feature>
<protein>
    <submittedName>
        <fullName evidence="2">Short-chain fatty acid transporter</fullName>
    </submittedName>
</protein>
<keyword evidence="1" id="KW-0812">Transmembrane</keyword>
<keyword evidence="1" id="KW-0472">Membrane</keyword>
<evidence type="ECO:0000313" key="2">
    <source>
        <dbReference type="EMBL" id="PKR81115.1"/>
    </source>
</evidence>
<dbReference type="GO" id="GO:0005886">
    <property type="term" value="C:plasma membrane"/>
    <property type="evidence" value="ECO:0007669"/>
    <property type="project" value="TreeGrafter"/>
</dbReference>